<accession>A0A840TQR5</accession>
<dbReference type="EMBL" id="JACHGF010000005">
    <property type="protein sequence ID" value="MBB5285255.1"/>
    <property type="molecule type" value="Genomic_DNA"/>
</dbReference>
<protein>
    <submittedName>
        <fullName evidence="1">Uncharacterized protein</fullName>
    </submittedName>
</protein>
<keyword evidence="2" id="KW-1185">Reference proteome</keyword>
<organism evidence="1 2">
    <name type="scientific">Rhabdobacter roseus</name>
    <dbReference type="NCBI Taxonomy" id="1655419"/>
    <lineage>
        <taxon>Bacteria</taxon>
        <taxon>Pseudomonadati</taxon>
        <taxon>Bacteroidota</taxon>
        <taxon>Cytophagia</taxon>
        <taxon>Cytophagales</taxon>
        <taxon>Cytophagaceae</taxon>
        <taxon>Rhabdobacter</taxon>
    </lineage>
</organism>
<comment type="caution">
    <text evidence="1">The sequence shown here is derived from an EMBL/GenBank/DDBJ whole genome shotgun (WGS) entry which is preliminary data.</text>
</comment>
<proteinExistence type="predicted"/>
<dbReference type="AlphaFoldDB" id="A0A840TQR5"/>
<reference evidence="1 2" key="1">
    <citation type="submission" date="2020-08" db="EMBL/GenBank/DDBJ databases">
        <title>Genomic Encyclopedia of Type Strains, Phase IV (KMG-IV): sequencing the most valuable type-strain genomes for metagenomic binning, comparative biology and taxonomic classification.</title>
        <authorList>
            <person name="Goeker M."/>
        </authorList>
    </citation>
    <scope>NUCLEOTIDE SEQUENCE [LARGE SCALE GENOMIC DNA]</scope>
    <source>
        <strain evidence="1 2">DSM 105074</strain>
    </source>
</reference>
<gene>
    <name evidence="1" type="ORF">HNQ92_003412</name>
</gene>
<dbReference type="Proteomes" id="UP000557307">
    <property type="component" value="Unassembled WGS sequence"/>
</dbReference>
<evidence type="ECO:0000313" key="2">
    <source>
        <dbReference type="Proteomes" id="UP000557307"/>
    </source>
</evidence>
<evidence type="ECO:0000313" key="1">
    <source>
        <dbReference type="EMBL" id="MBB5285255.1"/>
    </source>
</evidence>
<dbReference type="RefSeq" id="WP_184175240.1">
    <property type="nucleotide sequence ID" value="NZ_JACHGF010000005.1"/>
</dbReference>
<sequence>MTNDLTFKTNSIFESVTYEKDTASWHFYFSDKIYASSFGFWRLLKANKIVFTSFDNGHQFGLPQPLDLVENITKQLTAKKLTEIRVNKDTADLTLVISDDIKIQIFIASSGYEAYDFSFGDNRYIGLGSGDIEIC</sequence>
<name>A0A840TQR5_9BACT</name>